<dbReference type="Proteomes" id="UP000534783">
    <property type="component" value="Unassembled WGS sequence"/>
</dbReference>
<accession>A0A7X6DPD4</accession>
<evidence type="ECO:0000256" key="1">
    <source>
        <dbReference type="ARBA" id="ARBA00004651"/>
    </source>
</evidence>
<keyword evidence="13" id="KW-1185">Reference proteome</keyword>
<evidence type="ECO:0000313" key="12">
    <source>
        <dbReference type="EMBL" id="NKE70847.1"/>
    </source>
</evidence>
<reference evidence="12 13" key="1">
    <citation type="journal article" date="2020" name="Nature">
        <title>Bacterial chemolithoautotrophy via manganese oxidation.</title>
        <authorList>
            <person name="Yu H."/>
            <person name="Leadbetter J.R."/>
        </authorList>
    </citation>
    <scope>NUCLEOTIDE SEQUENCE [LARGE SCALE GENOMIC DNA]</scope>
    <source>
        <strain evidence="12 13">Mn-1</strain>
    </source>
</reference>
<evidence type="ECO:0000256" key="8">
    <source>
        <dbReference type="ARBA" id="ARBA00023136"/>
    </source>
</evidence>
<dbReference type="Pfam" id="PF00999">
    <property type="entry name" value="Na_H_Exchanger"/>
    <property type="match status" value="1"/>
</dbReference>
<name>A0A7X6DPD4_9BACT</name>
<evidence type="ECO:0000313" key="13">
    <source>
        <dbReference type="Proteomes" id="UP000534783"/>
    </source>
</evidence>
<evidence type="ECO:0000256" key="2">
    <source>
        <dbReference type="ARBA" id="ARBA00022448"/>
    </source>
</evidence>
<dbReference type="Gene3D" id="1.20.1530.20">
    <property type="match status" value="1"/>
</dbReference>
<feature type="domain" description="RCK N-terminal" evidence="11">
    <location>
        <begin position="403"/>
        <end position="499"/>
    </location>
</feature>
<keyword evidence="5 9" id="KW-0812">Transmembrane</keyword>
<dbReference type="InterPro" id="IPR006153">
    <property type="entry name" value="Cation/H_exchanger_TM"/>
</dbReference>
<dbReference type="Gene3D" id="3.40.50.720">
    <property type="entry name" value="NAD(P)-binding Rossmann-like Domain"/>
    <property type="match status" value="1"/>
</dbReference>
<feature type="transmembrane region" description="Helical" evidence="9">
    <location>
        <begin position="119"/>
        <end position="139"/>
    </location>
</feature>
<keyword evidence="4" id="KW-1003">Cell membrane</keyword>
<dbReference type="GO" id="GO:0015297">
    <property type="term" value="F:antiporter activity"/>
    <property type="evidence" value="ECO:0007669"/>
    <property type="project" value="UniProtKB-KW"/>
</dbReference>
<feature type="transmembrane region" description="Helical" evidence="9">
    <location>
        <begin position="93"/>
        <end position="113"/>
    </location>
</feature>
<evidence type="ECO:0000259" key="11">
    <source>
        <dbReference type="Pfam" id="PF02254"/>
    </source>
</evidence>
<feature type="transmembrane region" description="Helical" evidence="9">
    <location>
        <begin position="151"/>
        <end position="171"/>
    </location>
</feature>
<protein>
    <submittedName>
        <fullName evidence="12">Sodium:proton antiporter</fullName>
    </submittedName>
</protein>
<feature type="transmembrane region" description="Helical" evidence="9">
    <location>
        <begin position="6"/>
        <end position="24"/>
    </location>
</feature>
<dbReference type="AlphaFoldDB" id="A0A7X6DPD4"/>
<dbReference type="GO" id="GO:0005886">
    <property type="term" value="C:plasma membrane"/>
    <property type="evidence" value="ECO:0007669"/>
    <property type="project" value="UniProtKB-SubCell"/>
</dbReference>
<evidence type="ECO:0000256" key="3">
    <source>
        <dbReference type="ARBA" id="ARBA00022449"/>
    </source>
</evidence>
<evidence type="ECO:0000259" key="10">
    <source>
        <dbReference type="Pfam" id="PF00999"/>
    </source>
</evidence>
<dbReference type="Pfam" id="PF02254">
    <property type="entry name" value="TrkA_N"/>
    <property type="match status" value="1"/>
</dbReference>
<dbReference type="EMBL" id="VTOW01000001">
    <property type="protein sequence ID" value="NKE70847.1"/>
    <property type="molecule type" value="Genomic_DNA"/>
</dbReference>
<feature type="transmembrane region" description="Helical" evidence="9">
    <location>
        <begin position="298"/>
        <end position="321"/>
    </location>
</feature>
<dbReference type="RefSeq" id="WP_168059078.1">
    <property type="nucleotide sequence ID" value="NZ_VTOW01000001.1"/>
</dbReference>
<sequence>MDTAHIGLIIAVALAAGVFAQSVSRHLRIPGIVLLLALGVLLGPEALNWVKPRALGAGLFGIVDFAVAIILFEGGLNLVFSRLRREELPIRRLITWGALVSLIGGTVAVRALLGWSWDLAFLFGSLVVVTGPTVVTPLVREMRLRPKIKTILEAEGVLIDPIGVILAVLVFDIVLTPEAKTVMSGLATTLLRLGFGVLSGMAGGFLIGRLLRFRRVVPHGHENIFALASAVLIFHGCDHVVPHSGIFAVTIAGVVVGNSQIPVDRDLREFKDQLTVLLVGLLFILLSADIRLEDVRGLGWQGLGVLGALIFAVRPLGVWFSTRGSNLSLQERFFISWVAPRGIVAAALATLTAATMESNGMPGSTGLRALVFLTIAGTVLLAGFTARPVATLLGLRLPGRDRVAILGAHGLGLVLGAELRDAGLPVVFLDSDPKFCRQAEEAGFPVVFGNALEERTLLRAQFELVGVAVGVTSNEHLNSMFVGQANEFFEVPKGYVAVDALEGGKTPEYVQRQGAEVLFDGPHETERWDVRFRHKDAVVERLVFRPSREAEDLAAAAKSALSKNGERFVILATRRGEKIFPMSLSYTPRDGDIASVALYIPEREAALRLLGEWGWEKSETKVEPTPSTV</sequence>
<feature type="transmembrane region" description="Helical" evidence="9">
    <location>
        <begin position="274"/>
        <end position="292"/>
    </location>
</feature>
<dbReference type="PANTHER" id="PTHR32507:SF0">
    <property type="entry name" value="NA(+)_H(+) ANTIPORTER 2-RELATED"/>
    <property type="match status" value="1"/>
</dbReference>
<evidence type="ECO:0000256" key="9">
    <source>
        <dbReference type="SAM" id="Phobius"/>
    </source>
</evidence>
<comment type="caution">
    <text evidence="12">The sequence shown here is derived from an EMBL/GenBank/DDBJ whole genome shotgun (WGS) entry which is preliminary data.</text>
</comment>
<gene>
    <name evidence="12" type="ORF">MNODULE_08860</name>
</gene>
<keyword evidence="6 9" id="KW-1133">Transmembrane helix</keyword>
<dbReference type="InterPro" id="IPR038770">
    <property type="entry name" value="Na+/solute_symporter_sf"/>
</dbReference>
<dbReference type="PANTHER" id="PTHR32507">
    <property type="entry name" value="NA(+)/H(+) ANTIPORTER 1"/>
    <property type="match status" value="1"/>
</dbReference>
<keyword evidence="2" id="KW-0813">Transport</keyword>
<keyword evidence="8 9" id="KW-0472">Membrane</keyword>
<evidence type="ECO:0000256" key="4">
    <source>
        <dbReference type="ARBA" id="ARBA00022475"/>
    </source>
</evidence>
<feature type="transmembrane region" description="Helical" evidence="9">
    <location>
        <begin position="333"/>
        <end position="354"/>
    </location>
</feature>
<dbReference type="SUPFAM" id="SSF51735">
    <property type="entry name" value="NAD(P)-binding Rossmann-fold domains"/>
    <property type="match status" value="1"/>
</dbReference>
<keyword evidence="3" id="KW-0050">Antiport</keyword>
<dbReference type="InterPro" id="IPR003148">
    <property type="entry name" value="RCK_N"/>
</dbReference>
<dbReference type="GO" id="GO:0006813">
    <property type="term" value="P:potassium ion transport"/>
    <property type="evidence" value="ECO:0007669"/>
    <property type="project" value="InterPro"/>
</dbReference>
<feature type="domain" description="Cation/H+ exchanger transmembrane" evidence="10">
    <location>
        <begin position="15"/>
        <end position="390"/>
    </location>
</feature>
<comment type="subcellular location">
    <subcellularLocation>
        <location evidence="1">Cell membrane</location>
        <topology evidence="1">Multi-pass membrane protein</topology>
    </subcellularLocation>
</comment>
<proteinExistence type="predicted"/>
<feature type="transmembrane region" description="Helical" evidence="9">
    <location>
        <begin position="31"/>
        <end position="50"/>
    </location>
</feature>
<dbReference type="GO" id="GO:1902600">
    <property type="term" value="P:proton transmembrane transport"/>
    <property type="evidence" value="ECO:0007669"/>
    <property type="project" value="InterPro"/>
</dbReference>
<feature type="transmembrane region" description="Helical" evidence="9">
    <location>
        <begin position="366"/>
        <end position="386"/>
    </location>
</feature>
<organism evidence="12 13">
    <name type="scientific">Candidatus Manganitrophus noduliformans</name>
    <dbReference type="NCBI Taxonomy" id="2606439"/>
    <lineage>
        <taxon>Bacteria</taxon>
        <taxon>Pseudomonadati</taxon>
        <taxon>Nitrospirota</taxon>
        <taxon>Nitrospiria</taxon>
        <taxon>Candidatus Troglogloeales</taxon>
        <taxon>Candidatus Manganitrophaceae</taxon>
        <taxon>Candidatus Manganitrophus</taxon>
    </lineage>
</organism>
<evidence type="ECO:0000256" key="7">
    <source>
        <dbReference type="ARBA" id="ARBA00023065"/>
    </source>
</evidence>
<keyword evidence="7" id="KW-0406">Ion transport</keyword>
<dbReference type="InterPro" id="IPR036291">
    <property type="entry name" value="NAD(P)-bd_dom_sf"/>
</dbReference>
<feature type="transmembrane region" description="Helical" evidence="9">
    <location>
        <begin position="191"/>
        <end position="211"/>
    </location>
</feature>
<evidence type="ECO:0000256" key="5">
    <source>
        <dbReference type="ARBA" id="ARBA00022692"/>
    </source>
</evidence>
<evidence type="ECO:0000256" key="6">
    <source>
        <dbReference type="ARBA" id="ARBA00022989"/>
    </source>
</evidence>
<feature type="transmembrane region" description="Helical" evidence="9">
    <location>
        <begin position="56"/>
        <end position="81"/>
    </location>
</feature>